<dbReference type="Proteomes" id="UP001204445">
    <property type="component" value="Unassembled WGS sequence"/>
</dbReference>
<dbReference type="RefSeq" id="WP_259054874.1">
    <property type="nucleotide sequence ID" value="NZ_JANUCT010000007.1"/>
</dbReference>
<keyword evidence="1" id="KW-0472">Membrane</keyword>
<reference evidence="2" key="1">
    <citation type="submission" date="2022-08" db="EMBL/GenBank/DDBJ databases">
        <title>Genomic Encyclopedia of Type Strains, Phase III (KMG-III): the genomes of soil and plant-associated and newly described type strains.</title>
        <authorList>
            <person name="Whitman W."/>
        </authorList>
    </citation>
    <scope>NUCLEOTIDE SEQUENCE</scope>
    <source>
        <strain evidence="2">HMT 1</strain>
    </source>
</reference>
<comment type="caution">
    <text evidence="2">The sequence shown here is derived from an EMBL/GenBank/DDBJ whole genome shotgun (WGS) entry which is preliminary data.</text>
</comment>
<dbReference type="PROSITE" id="PS51257">
    <property type="entry name" value="PROKAR_LIPOPROTEIN"/>
    <property type="match status" value="1"/>
</dbReference>
<sequence length="155" mass="15851">MQIHKTIRHALIAAALVTLAGCAGHGMNKEGIGTLAGAGLGGWAGSTVGSGSGQLVGVAVGTLAGAMIGGSVGRSMDEVDRMKISRALETSPSYSETRWRNPDSGAAYSVTPQPAYETASGPCRPYVVDAYIDGRPTEVEGTACRQPDGAWVTRS</sequence>
<dbReference type="PIRSF" id="PIRSF002721">
    <property type="entry name" value="Surface_antigen_Rickettsia"/>
    <property type="match status" value="1"/>
</dbReference>
<organism evidence="2 3">
    <name type="scientific">Methylohalomonas lacus</name>
    <dbReference type="NCBI Taxonomy" id="398773"/>
    <lineage>
        <taxon>Bacteria</taxon>
        <taxon>Pseudomonadati</taxon>
        <taxon>Pseudomonadota</taxon>
        <taxon>Gammaproteobacteria</taxon>
        <taxon>Methylohalomonadales</taxon>
        <taxon>Methylohalomonadaceae</taxon>
        <taxon>Methylohalomonas</taxon>
    </lineage>
</organism>
<dbReference type="InterPro" id="IPR016364">
    <property type="entry name" value="Surface_antigen_Rickettsia"/>
</dbReference>
<feature type="transmembrane region" description="Helical" evidence="1">
    <location>
        <begin position="52"/>
        <end position="73"/>
    </location>
</feature>
<evidence type="ECO:0000313" key="2">
    <source>
        <dbReference type="EMBL" id="MCS3903243.1"/>
    </source>
</evidence>
<keyword evidence="1" id="KW-0812">Transmembrane</keyword>
<gene>
    <name evidence="2" type="ORF">J2T55_001263</name>
</gene>
<dbReference type="EMBL" id="JANUCT010000007">
    <property type="protein sequence ID" value="MCS3903243.1"/>
    <property type="molecule type" value="Genomic_DNA"/>
</dbReference>
<accession>A0AAE3HL57</accession>
<protein>
    <submittedName>
        <fullName evidence="2">Surface antigen</fullName>
    </submittedName>
</protein>
<proteinExistence type="predicted"/>
<evidence type="ECO:0000313" key="3">
    <source>
        <dbReference type="Proteomes" id="UP001204445"/>
    </source>
</evidence>
<name>A0AAE3HL57_9GAMM</name>
<keyword evidence="1" id="KW-1133">Transmembrane helix</keyword>
<dbReference type="AlphaFoldDB" id="A0AAE3HL57"/>
<keyword evidence="3" id="KW-1185">Reference proteome</keyword>
<evidence type="ECO:0000256" key="1">
    <source>
        <dbReference type="SAM" id="Phobius"/>
    </source>
</evidence>